<protein>
    <submittedName>
        <fullName evidence="2">Uncharacterized protein</fullName>
    </submittedName>
</protein>
<evidence type="ECO:0000256" key="1">
    <source>
        <dbReference type="SAM" id="MobiDB-lite"/>
    </source>
</evidence>
<dbReference type="Proteomes" id="UP001152747">
    <property type="component" value="Unassembled WGS sequence"/>
</dbReference>
<evidence type="ECO:0000313" key="3">
    <source>
        <dbReference type="Proteomes" id="UP001152747"/>
    </source>
</evidence>
<dbReference type="InterPro" id="IPR016024">
    <property type="entry name" value="ARM-type_fold"/>
</dbReference>
<dbReference type="SUPFAM" id="SSF48371">
    <property type="entry name" value="ARM repeat"/>
    <property type="match status" value="1"/>
</dbReference>
<organism evidence="2 3">
    <name type="scientific">Caenorhabditis angaria</name>
    <dbReference type="NCBI Taxonomy" id="860376"/>
    <lineage>
        <taxon>Eukaryota</taxon>
        <taxon>Metazoa</taxon>
        <taxon>Ecdysozoa</taxon>
        <taxon>Nematoda</taxon>
        <taxon>Chromadorea</taxon>
        <taxon>Rhabditida</taxon>
        <taxon>Rhabditina</taxon>
        <taxon>Rhabditomorpha</taxon>
        <taxon>Rhabditoidea</taxon>
        <taxon>Rhabditidae</taxon>
        <taxon>Peloderinae</taxon>
        <taxon>Caenorhabditis</taxon>
    </lineage>
</organism>
<gene>
    <name evidence="2" type="ORF">CAMP_LOCUS6346</name>
</gene>
<keyword evidence="3" id="KW-1185">Reference proteome</keyword>
<feature type="region of interest" description="Disordered" evidence="1">
    <location>
        <begin position="436"/>
        <end position="456"/>
    </location>
</feature>
<dbReference type="EMBL" id="CANHGI010000002">
    <property type="protein sequence ID" value="CAI5443709.1"/>
    <property type="molecule type" value="Genomic_DNA"/>
</dbReference>
<evidence type="ECO:0000313" key="2">
    <source>
        <dbReference type="EMBL" id="CAI5443709.1"/>
    </source>
</evidence>
<dbReference type="AlphaFoldDB" id="A0A9P1MXC1"/>
<proteinExistence type="predicted"/>
<name>A0A9P1MXC1_9PELO</name>
<accession>A0A9P1MXC1</accession>
<comment type="caution">
    <text evidence="2">The sequence shown here is derived from an EMBL/GenBank/DDBJ whole genome shotgun (WGS) entry which is preliminary data.</text>
</comment>
<sequence>MSNPTLNERKNECLGNISSYFFSNILRHIITNENTIITNRKNSFIDFILGFTNKKPSTNELIATISQGNDENLKIALDVLFMFGKKYESQIKSIGYDLVAKKQDHDVFQVYCSSENWDQFEEKLSRYVRSMFIRKCDVKFLSLISKIGCAKNEDKQFNAICELCFDSEWDAYILIKLFGLEKYQQTEFELIRTNILGSLQNGRPKLVNLIKIISSNDVVGLMNEFPKYLDEINIKLIDKINPLLNQNDVGTMEICCQYICDVWYILLKISLTQEPEFAKTYIQKLPDNIRSKMFEDLDLMVFETAFHLLKSFVTVFSSDGSKEEYPAFASSLNEDLRSHWKRQAILRILSSFRNSMTQSNIGVLCPLVNDKNVCAKIIDVFKFLTWIIGNLENYGCVNLLSLPVESKLKLILIFKHIENKAKLSVEQMNRVMKGSDISTITPSKSNTQQQPTTKPIEQKPTSIVDLTCSAKELWNISNQSSSMNMTNSTDWDETSGEYTLTETTIGSNDSWSLGNELTRRENTQNVNPEINFESESRRANRGVAGSTVHQLESPTDKVIEKIRKLGGAETKLLYNVSIELTTLYKNNCSFFAQLVQEVEQFYGMQARSLRSRITRNK</sequence>
<reference evidence="2" key="1">
    <citation type="submission" date="2022-11" db="EMBL/GenBank/DDBJ databases">
        <authorList>
            <person name="Kikuchi T."/>
        </authorList>
    </citation>
    <scope>NUCLEOTIDE SEQUENCE</scope>
    <source>
        <strain evidence="2">PS1010</strain>
    </source>
</reference>